<keyword evidence="2" id="KW-1185">Reference proteome</keyword>
<sequence>MRVYLPMLVGELTEVRDAADLPARQAHGVTSALRAADPAADEEDLEFEAMCQALDSARALGPGARVVAAADTGPREDAGDGALLAGQERLRLDEVVSFHVEEGSGDVGTGYDDLLWYDVTELDGLVSAVSP</sequence>
<comment type="caution">
    <text evidence="1">The sequence shown here is derived from an EMBL/GenBank/DDBJ whole genome shotgun (WGS) entry which is preliminary data.</text>
</comment>
<organism evidence="1 2">
    <name type="scientific">Janibacter cremeus</name>
    <dbReference type="NCBI Taxonomy" id="1285192"/>
    <lineage>
        <taxon>Bacteria</taxon>
        <taxon>Bacillati</taxon>
        <taxon>Actinomycetota</taxon>
        <taxon>Actinomycetes</taxon>
        <taxon>Micrococcales</taxon>
        <taxon>Intrasporangiaceae</taxon>
        <taxon>Janibacter</taxon>
    </lineage>
</organism>
<dbReference type="Proteomes" id="UP000554054">
    <property type="component" value="Unassembled WGS sequence"/>
</dbReference>
<dbReference type="RefSeq" id="WP_185991884.1">
    <property type="nucleotide sequence ID" value="NZ_JACCAE010000001.1"/>
</dbReference>
<evidence type="ECO:0000313" key="2">
    <source>
        <dbReference type="Proteomes" id="UP000554054"/>
    </source>
</evidence>
<accession>A0A852VZK0</accession>
<reference evidence="1 2" key="1">
    <citation type="submission" date="2020-07" db="EMBL/GenBank/DDBJ databases">
        <title>Sequencing the genomes of 1000 actinobacteria strains.</title>
        <authorList>
            <person name="Klenk H.-P."/>
        </authorList>
    </citation>
    <scope>NUCLEOTIDE SEQUENCE [LARGE SCALE GENOMIC DNA]</scope>
    <source>
        <strain evidence="1 2">DSM 26154</strain>
    </source>
</reference>
<protein>
    <submittedName>
        <fullName evidence="1">Uncharacterized protein</fullName>
    </submittedName>
</protein>
<dbReference type="InterPro" id="IPR054206">
    <property type="entry name" value="DUF6912"/>
</dbReference>
<proteinExistence type="predicted"/>
<gene>
    <name evidence="1" type="ORF">BJY20_002537</name>
</gene>
<dbReference type="Pfam" id="PF21853">
    <property type="entry name" value="DUF6912"/>
    <property type="match status" value="1"/>
</dbReference>
<dbReference type="AlphaFoldDB" id="A0A852VZK0"/>
<evidence type="ECO:0000313" key="1">
    <source>
        <dbReference type="EMBL" id="NYF99145.1"/>
    </source>
</evidence>
<name>A0A852VZK0_9MICO</name>
<dbReference type="EMBL" id="JACCAE010000001">
    <property type="protein sequence ID" value="NYF99145.1"/>
    <property type="molecule type" value="Genomic_DNA"/>
</dbReference>